<dbReference type="Proteomes" id="UP000075683">
    <property type="component" value="Unassembled WGS sequence"/>
</dbReference>
<dbReference type="AlphaFoldDB" id="A0A150M6U3"/>
<evidence type="ECO:0000313" key="1">
    <source>
        <dbReference type="EMBL" id="KYD20135.1"/>
    </source>
</evidence>
<proteinExistence type="predicted"/>
<dbReference type="STRING" id="301148.B4135_1910"/>
<organism evidence="1 2">
    <name type="scientific">Caldibacillus debilis</name>
    <dbReference type="NCBI Taxonomy" id="301148"/>
    <lineage>
        <taxon>Bacteria</taxon>
        <taxon>Bacillati</taxon>
        <taxon>Bacillota</taxon>
        <taxon>Bacilli</taxon>
        <taxon>Bacillales</taxon>
        <taxon>Bacillaceae</taxon>
        <taxon>Caldibacillus</taxon>
    </lineage>
</organism>
<gene>
    <name evidence="1" type="ORF">B4135_1910</name>
</gene>
<sequence length="43" mass="5113">MNDRTGIFHTLVFIGDGWFDLQEKMFNIFLKRTVKVSFVQYLG</sequence>
<name>A0A150M6U3_9BACI</name>
<accession>A0A150M6U3</accession>
<dbReference type="EMBL" id="LQYT01000036">
    <property type="protein sequence ID" value="KYD20135.1"/>
    <property type="molecule type" value="Genomic_DNA"/>
</dbReference>
<evidence type="ECO:0000313" key="2">
    <source>
        <dbReference type="Proteomes" id="UP000075683"/>
    </source>
</evidence>
<reference evidence="1 2" key="1">
    <citation type="submission" date="2016-01" db="EMBL/GenBank/DDBJ databases">
        <title>Draft Genome Sequences of Seven Thermophilic Sporeformers Isolated from Foods.</title>
        <authorList>
            <person name="Berendsen E.M."/>
            <person name="Wells-Bennik M.H."/>
            <person name="Krawcyk A.O."/>
            <person name="De Jong A."/>
            <person name="Holsappel S."/>
            <person name="Eijlander R.T."/>
            <person name="Kuipers O.P."/>
        </authorList>
    </citation>
    <scope>NUCLEOTIDE SEQUENCE [LARGE SCALE GENOMIC DNA]</scope>
    <source>
        <strain evidence="1 2">B4135</strain>
    </source>
</reference>
<comment type="caution">
    <text evidence="1">The sequence shown here is derived from an EMBL/GenBank/DDBJ whole genome shotgun (WGS) entry which is preliminary data.</text>
</comment>
<protein>
    <submittedName>
        <fullName evidence="1">Uncharacterized protein</fullName>
    </submittedName>
</protein>